<proteinExistence type="predicted"/>
<organism evidence="1 2">
    <name type="scientific">Nibea albiflora</name>
    <name type="common">Yellow drum</name>
    <name type="synonym">Corvina albiflora</name>
    <dbReference type="NCBI Taxonomy" id="240163"/>
    <lineage>
        <taxon>Eukaryota</taxon>
        <taxon>Metazoa</taxon>
        <taxon>Chordata</taxon>
        <taxon>Craniata</taxon>
        <taxon>Vertebrata</taxon>
        <taxon>Euteleostomi</taxon>
        <taxon>Actinopterygii</taxon>
        <taxon>Neopterygii</taxon>
        <taxon>Teleostei</taxon>
        <taxon>Neoteleostei</taxon>
        <taxon>Acanthomorphata</taxon>
        <taxon>Eupercaria</taxon>
        <taxon>Sciaenidae</taxon>
        <taxon>Nibea</taxon>
    </lineage>
</organism>
<comment type="caution">
    <text evidence="1">The sequence shown here is derived from an EMBL/GenBank/DDBJ whole genome shotgun (WGS) entry which is preliminary data.</text>
</comment>
<dbReference type="Proteomes" id="UP000805704">
    <property type="component" value="Chromosome 9"/>
</dbReference>
<reference evidence="1" key="1">
    <citation type="submission" date="2020-04" db="EMBL/GenBank/DDBJ databases">
        <title>A chromosome-scale assembly and high-density genetic map of the yellow drum (Nibea albiflora) genome.</title>
        <authorList>
            <person name="Xu D."/>
            <person name="Zhang W."/>
            <person name="Chen R."/>
            <person name="Tan P."/>
            <person name="Wang L."/>
            <person name="Song H."/>
            <person name="Tian L."/>
            <person name="Zhu Q."/>
            <person name="Wang B."/>
        </authorList>
    </citation>
    <scope>NUCLEOTIDE SEQUENCE</scope>
    <source>
        <strain evidence="1">ZJHYS-2018</strain>
    </source>
</reference>
<accession>A0ACB7EHH2</accession>
<name>A0ACB7EHH2_NIBAL</name>
<protein>
    <submittedName>
        <fullName evidence="1">Homeobox protein Meis1</fullName>
    </submittedName>
</protein>
<keyword evidence="2" id="KW-1185">Reference proteome</keyword>
<dbReference type="EMBL" id="CM024797">
    <property type="protein sequence ID" value="KAG8000291.1"/>
    <property type="molecule type" value="Genomic_DNA"/>
</dbReference>
<evidence type="ECO:0000313" key="2">
    <source>
        <dbReference type="Proteomes" id="UP000805704"/>
    </source>
</evidence>
<sequence length="164" mass="17585">MLAPSAVAPSWHAGAPRGIPLLSLSFPWYLTEDEALWIPPTRPPSPPFTQPSIPGSLEAAHLQLWLPFTAPLGAISQGAPYNPDGQPMGGFVMDGQQHMGIRPPGPMGGMGMNMGMEELQGKPGDQLSHRGLRSMETGLLDFLTTTTDHKPLCPPQRPNNITFG</sequence>
<keyword evidence="1" id="KW-0371">Homeobox</keyword>
<keyword evidence="1" id="KW-0238">DNA-binding</keyword>
<gene>
    <name evidence="1" type="primary">MEIS1.2</name>
    <name evidence="1" type="ORF">GBF38_002523</name>
</gene>
<evidence type="ECO:0000313" key="1">
    <source>
        <dbReference type="EMBL" id="KAG8000291.1"/>
    </source>
</evidence>